<keyword evidence="6" id="KW-0808">Transferase</keyword>
<dbReference type="InterPro" id="IPR000860">
    <property type="entry name" value="HemC"/>
</dbReference>
<dbReference type="SUPFAM" id="SSF54782">
    <property type="entry name" value="Porphobilinogen deaminase (hydroxymethylbilane synthase), C-terminal domain"/>
    <property type="match status" value="1"/>
</dbReference>
<keyword evidence="13" id="KW-1185">Reference proteome</keyword>
<evidence type="ECO:0000256" key="7">
    <source>
        <dbReference type="ARBA" id="ARBA00023244"/>
    </source>
</evidence>
<dbReference type="InterPro" id="IPR022417">
    <property type="entry name" value="Porphobilin_deaminase_N"/>
</dbReference>
<dbReference type="PANTHER" id="PTHR11557:SF0">
    <property type="entry name" value="PORPHOBILINOGEN DEAMINASE"/>
    <property type="match status" value="1"/>
</dbReference>
<organism evidence="12 13">
    <name type="scientific">Geofilum rubicundum JCM 15548</name>
    <dbReference type="NCBI Taxonomy" id="1236989"/>
    <lineage>
        <taxon>Bacteria</taxon>
        <taxon>Pseudomonadati</taxon>
        <taxon>Bacteroidota</taxon>
        <taxon>Bacteroidia</taxon>
        <taxon>Marinilabiliales</taxon>
        <taxon>Marinilabiliaceae</taxon>
        <taxon>Geofilum</taxon>
    </lineage>
</organism>
<evidence type="ECO:0000313" key="13">
    <source>
        <dbReference type="Proteomes" id="UP000032900"/>
    </source>
</evidence>
<evidence type="ECO:0000313" key="12">
    <source>
        <dbReference type="EMBL" id="GAO31250.1"/>
    </source>
</evidence>
<gene>
    <name evidence="12" type="ORF">JCM15548_13597</name>
</gene>
<feature type="domain" description="Porphobilinogen deaminase N-terminal" evidence="10">
    <location>
        <begin position="2"/>
        <end position="174"/>
    </location>
</feature>
<evidence type="ECO:0000259" key="11">
    <source>
        <dbReference type="Pfam" id="PF03900"/>
    </source>
</evidence>
<dbReference type="PROSITE" id="PS00533">
    <property type="entry name" value="PORPHOBILINOGEN_DEAM"/>
    <property type="match status" value="1"/>
</dbReference>
<feature type="domain" description="Porphobilinogen deaminase C-terminal" evidence="11">
    <location>
        <begin position="187"/>
        <end position="257"/>
    </location>
</feature>
<dbReference type="PANTHER" id="PTHR11557">
    <property type="entry name" value="PORPHOBILINOGEN DEAMINASE"/>
    <property type="match status" value="1"/>
</dbReference>
<dbReference type="PRINTS" id="PR00151">
    <property type="entry name" value="PORPHBDMNASE"/>
</dbReference>
<comment type="cofactor">
    <cofactor evidence="1">
        <name>dipyrromethane</name>
        <dbReference type="ChEBI" id="CHEBI:60342"/>
    </cofactor>
</comment>
<dbReference type="FunFam" id="3.40.190.10:FF:000005">
    <property type="entry name" value="Porphobilinogen deaminase"/>
    <property type="match status" value="1"/>
</dbReference>
<evidence type="ECO:0000256" key="4">
    <source>
        <dbReference type="ARBA" id="ARBA00005638"/>
    </source>
</evidence>
<dbReference type="InterPro" id="IPR022419">
    <property type="entry name" value="Porphobilin_deaminase_cofac_BS"/>
</dbReference>
<comment type="function">
    <text evidence="2">Tetrapolymerization of the monopyrrole PBG into the hydroxymethylbilane pre-uroporphyrinogen in several discrete steps.</text>
</comment>
<proteinExistence type="inferred from homology"/>
<evidence type="ECO:0000256" key="1">
    <source>
        <dbReference type="ARBA" id="ARBA00001916"/>
    </source>
</evidence>
<accession>A0A0E9M295</accession>
<evidence type="ECO:0000256" key="9">
    <source>
        <dbReference type="NCBIfam" id="TIGR00212"/>
    </source>
</evidence>
<sequence>MVIKTKGDKILDVALSKIGDKGLFTKEIEQALLAGEIDLAVHSLKDMPTELPEGLSLGGVLPRGEIRDVFLSRDGRKLSAFTGNDKVGTSSLRRKSQLLNHFPYLDIVDIRGNVNSRIQKMQEGYCDGLIMAGAGIQRLGLEDLVSEYLDPTVIMPAVSQGAITIEVREDDEDIMPYIDGINDDLTWTMVMAERAFLRTMEGGCQVPVACRTLLVDDRLKISALVAALDGSQLVRETIECDLDEASEKAVEMALRMLEAGAADILKSIRYPDA</sequence>
<evidence type="ECO:0000256" key="2">
    <source>
        <dbReference type="ARBA" id="ARBA00002869"/>
    </source>
</evidence>
<evidence type="ECO:0000256" key="8">
    <source>
        <dbReference type="ARBA" id="ARBA00048169"/>
    </source>
</evidence>
<protein>
    <recommendedName>
        <fullName evidence="9">Hydroxymethylbilane synthase</fullName>
        <ecNumber evidence="9">2.5.1.61</ecNumber>
    </recommendedName>
</protein>
<comment type="pathway">
    <text evidence="3">Porphyrin-containing compound metabolism; protoporphyrin-IX biosynthesis; coproporphyrinogen-III from 5-aminolevulinate: step 2/4.</text>
</comment>
<reference evidence="12 13" key="1">
    <citation type="journal article" date="2015" name="Microbes Environ.">
        <title>Distribution and evolution of nitrogen fixation genes in the phylum bacteroidetes.</title>
        <authorList>
            <person name="Inoue J."/>
            <person name="Oshima K."/>
            <person name="Suda W."/>
            <person name="Sakamoto M."/>
            <person name="Iino T."/>
            <person name="Noda S."/>
            <person name="Hongoh Y."/>
            <person name="Hattori M."/>
            <person name="Ohkuma M."/>
        </authorList>
    </citation>
    <scope>NUCLEOTIDE SEQUENCE [LARGE SCALE GENOMIC DNA]</scope>
    <source>
        <strain evidence="12">JCM 15548</strain>
    </source>
</reference>
<dbReference type="PIRSF" id="PIRSF001438">
    <property type="entry name" value="4pyrrol_synth_OHMeBilane_synth"/>
    <property type="match status" value="1"/>
</dbReference>
<dbReference type="STRING" id="1236989.JCM15548_13597"/>
<dbReference type="EC" id="2.5.1.61" evidence="9"/>
<dbReference type="EMBL" id="BAZW01000042">
    <property type="protein sequence ID" value="GAO31250.1"/>
    <property type="molecule type" value="Genomic_DNA"/>
</dbReference>
<dbReference type="NCBIfam" id="TIGR00212">
    <property type="entry name" value="hemC"/>
    <property type="match status" value="1"/>
</dbReference>
<comment type="catalytic activity">
    <reaction evidence="8">
        <text>4 porphobilinogen + H2O = hydroxymethylbilane + 4 NH4(+)</text>
        <dbReference type="Rhea" id="RHEA:13185"/>
        <dbReference type="ChEBI" id="CHEBI:15377"/>
        <dbReference type="ChEBI" id="CHEBI:28938"/>
        <dbReference type="ChEBI" id="CHEBI:57845"/>
        <dbReference type="ChEBI" id="CHEBI:58126"/>
        <dbReference type="EC" id="2.5.1.61"/>
    </reaction>
</comment>
<evidence type="ECO:0000256" key="3">
    <source>
        <dbReference type="ARBA" id="ARBA00004735"/>
    </source>
</evidence>
<comment type="similarity">
    <text evidence="4">Belongs to the HMBS family.</text>
</comment>
<dbReference type="GO" id="GO:0006783">
    <property type="term" value="P:heme biosynthetic process"/>
    <property type="evidence" value="ECO:0007669"/>
    <property type="project" value="TreeGrafter"/>
</dbReference>
<dbReference type="InterPro" id="IPR036803">
    <property type="entry name" value="Porphobilinogen_deaminase_C_sf"/>
</dbReference>
<dbReference type="Pfam" id="PF01379">
    <property type="entry name" value="Porphobil_deam"/>
    <property type="match status" value="1"/>
</dbReference>
<dbReference type="AlphaFoldDB" id="A0A0E9M295"/>
<dbReference type="InterPro" id="IPR022418">
    <property type="entry name" value="Porphobilinogen_deaminase_C"/>
</dbReference>
<dbReference type="Gene3D" id="3.30.160.40">
    <property type="entry name" value="Porphobilinogen deaminase, C-terminal domain"/>
    <property type="match status" value="1"/>
</dbReference>
<dbReference type="GO" id="GO:0004418">
    <property type="term" value="F:hydroxymethylbilane synthase activity"/>
    <property type="evidence" value="ECO:0007669"/>
    <property type="project" value="UniProtKB-UniRule"/>
</dbReference>
<name>A0A0E9M295_9BACT</name>
<comment type="caution">
    <text evidence="12">The sequence shown here is derived from an EMBL/GenBank/DDBJ whole genome shotgun (WGS) entry which is preliminary data.</text>
</comment>
<dbReference type="Gene3D" id="3.40.190.10">
    <property type="entry name" value="Periplasmic binding protein-like II"/>
    <property type="match status" value="2"/>
</dbReference>
<dbReference type="Pfam" id="PF03900">
    <property type="entry name" value="Porphobil_deamC"/>
    <property type="match status" value="1"/>
</dbReference>
<keyword evidence="7" id="KW-0627">Porphyrin biosynthesis</keyword>
<evidence type="ECO:0000259" key="10">
    <source>
        <dbReference type="Pfam" id="PF01379"/>
    </source>
</evidence>
<dbReference type="GO" id="GO:0005737">
    <property type="term" value="C:cytoplasm"/>
    <property type="evidence" value="ECO:0007669"/>
    <property type="project" value="UniProtKB-UniRule"/>
</dbReference>
<evidence type="ECO:0000256" key="6">
    <source>
        <dbReference type="ARBA" id="ARBA00022679"/>
    </source>
</evidence>
<dbReference type="Proteomes" id="UP000032900">
    <property type="component" value="Unassembled WGS sequence"/>
</dbReference>
<evidence type="ECO:0000256" key="5">
    <source>
        <dbReference type="ARBA" id="ARBA00011245"/>
    </source>
</evidence>
<dbReference type="SUPFAM" id="SSF53850">
    <property type="entry name" value="Periplasmic binding protein-like II"/>
    <property type="match status" value="1"/>
</dbReference>
<comment type="subunit">
    <text evidence="5">Monomer.</text>
</comment>